<gene>
    <name evidence="2" type="ORF">L914_20521</name>
    <name evidence="1" type="ORF">L916_20650</name>
</gene>
<dbReference type="EMBL" id="KI676478">
    <property type="protein sequence ID" value="ETL25501.1"/>
    <property type="molecule type" value="Genomic_DNA"/>
</dbReference>
<dbReference type="Proteomes" id="UP000053864">
    <property type="component" value="Unassembled WGS sequence"/>
</dbReference>
<sequence>NSCSASGLSILGTSVTIRDLNVAIRRSLSNAFKTLDGFLLFAAKTKGKILLRDPMK</sequence>
<protein>
    <submittedName>
        <fullName evidence="1">Uncharacterized protein</fullName>
    </submittedName>
</protein>
<evidence type="ECO:0000313" key="1">
    <source>
        <dbReference type="EMBL" id="ETL25501.1"/>
    </source>
</evidence>
<evidence type="ECO:0000313" key="2">
    <source>
        <dbReference type="EMBL" id="ETM31983.1"/>
    </source>
</evidence>
<reference evidence="2" key="2">
    <citation type="submission" date="2013-11" db="EMBL/GenBank/DDBJ databases">
        <title>The Genome Sequence of Phytophthora parasitica IAC_01/95.</title>
        <authorList>
            <consortium name="The Broad Institute Genomics Platform"/>
            <person name="Russ C."/>
            <person name="Tyler B."/>
            <person name="Panabieres F."/>
            <person name="Shan W."/>
            <person name="Tripathy S."/>
            <person name="Grunwald N."/>
            <person name="Machado M."/>
            <person name="Johnson C.S."/>
            <person name="Arredondo F."/>
            <person name="Hong C."/>
            <person name="Coffey M."/>
            <person name="Young S.K."/>
            <person name="Zeng Q."/>
            <person name="Gargeya S."/>
            <person name="Fitzgerald M."/>
            <person name="Abouelleil A."/>
            <person name="Alvarado L."/>
            <person name="Chapman S.B."/>
            <person name="Gainer-Dewar J."/>
            <person name="Goldberg J."/>
            <person name="Griggs A."/>
            <person name="Gujja S."/>
            <person name="Hansen M."/>
            <person name="Howarth C."/>
            <person name="Imamovic A."/>
            <person name="Ireland A."/>
            <person name="Larimer J."/>
            <person name="McCowan C."/>
            <person name="Murphy C."/>
            <person name="Pearson M."/>
            <person name="Poon T.W."/>
            <person name="Priest M."/>
            <person name="Roberts A."/>
            <person name="Saif S."/>
            <person name="Shea T."/>
            <person name="Sykes S."/>
            <person name="Wortman J."/>
            <person name="Nusbaum C."/>
            <person name="Birren B."/>
        </authorList>
    </citation>
    <scope>NUCLEOTIDE SEQUENCE [LARGE SCALE GENOMIC DNA]</scope>
    <source>
        <strain evidence="2">IAC_01/95</strain>
    </source>
</reference>
<proteinExistence type="predicted"/>
<feature type="non-terminal residue" evidence="1">
    <location>
        <position position="1"/>
    </location>
</feature>
<accession>W2HUH1</accession>
<dbReference type="EMBL" id="KI696426">
    <property type="protein sequence ID" value="ETM31983.1"/>
    <property type="molecule type" value="Genomic_DNA"/>
</dbReference>
<name>W2HUH1_PHYNI</name>
<reference evidence="1" key="1">
    <citation type="submission" date="2013-11" db="EMBL/GenBank/DDBJ databases">
        <title>The Genome Sequence of Phytophthora parasitica CJ05E6.</title>
        <authorList>
            <consortium name="The Broad Institute Genomics Platform"/>
            <person name="Russ C."/>
            <person name="Tyler B."/>
            <person name="Panabieres F."/>
            <person name="Shan W."/>
            <person name="Tripathy S."/>
            <person name="Grunwald N."/>
            <person name="Machado M."/>
            <person name="Johnson C.S."/>
            <person name="Arredondo F."/>
            <person name="Hong C."/>
            <person name="Coffey M."/>
            <person name="Young S.K."/>
            <person name="Zeng Q."/>
            <person name="Gargeya S."/>
            <person name="Fitzgerald M."/>
            <person name="Abouelleil A."/>
            <person name="Alvarado L."/>
            <person name="Chapman S.B."/>
            <person name="Gainer-Dewar J."/>
            <person name="Goldberg J."/>
            <person name="Griggs A."/>
            <person name="Gujja S."/>
            <person name="Hansen M."/>
            <person name="Howarth C."/>
            <person name="Imamovic A."/>
            <person name="Ireland A."/>
            <person name="Larimer J."/>
            <person name="McCowan C."/>
            <person name="Murphy C."/>
            <person name="Pearson M."/>
            <person name="Poon T.W."/>
            <person name="Priest M."/>
            <person name="Roberts A."/>
            <person name="Saif S."/>
            <person name="Shea T."/>
            <person name="Sykes S."/>
            <person name="Wortman J."/>
            <person name="Nusbaum C."/>
            <person name="Birren B."/>
        </authorList>
    </citation>
    <scope>NUCLEOTIDE SEQUENCE [LARGE SCALE GENOMIC DNA]</scope>
    <source>
        <strain evidence="1">CJ05E6</strain>
    </source>
</reference>
<dbReference type="Proteomes" id="UP000054532">
    <property type="component" value="Unassembled WGS sequence"/>
</dbReference>
<organism evidence="1">
    <name type="scientific">Phytophthora nicotianae</name>
    <name type="common">Potato buckeye rot agent</name>
    <name type="synonym">Phytophthora parasitica</name>
    <dbReference type="NCBI Taxonomy" id="4792"/>
    <lineage>
        <taxon>Eukaryota</taxon>
        <taxon>Sar</taxon>
        <taxon>Stramenopiles</taxon>
        <taxon>Oomycota</taxon>
        <taxon>Peronosporomycetes</taxon>
        <taxon>Peronosporales</taxon>
        <taxon>Peronosporaceae</taxon>
        <taxon>Phytophthora</taxon>
    </lineage>
</organism>
<dbReference type="AlphaFoldDB" id="W2HUH1"/>